<keyword evidence="1" id="KW-0472">Membrane</keyword>
<keyword evidence="1" id="KW-0812">Transmembrane</keyword>
<gene>
    <name evidence="2" type="ORF">M6B38_350810</name>
</gene>
<comment type="caution">
    <text evidence="2">The sequence shown here is derived from an EMBL/GenBank/DDBJ whole genome shotgun (WGS) entry which is preliminary data.</text>
</comment>
<keyword evidence="3" id="KW-1185">Reference proteome</keyword>
<reference evidence="2" key="1">
    <citation type="journal article" date="2023" name="GigaByte">
        <title>Genome assembly of the bearded iris, Iris pallida Lam.</title>
        <authorList>
            <person name="Bruccoleri R.E."/>
            <person name="Oakeley E.J."/>
            <person name="Faust A.M.E."/>
            <person name="Altorfer M."/>
            <person name="Dessus-Babus S."/>
            <person name="Burckhardt D."/>
            <person name="Oertli M."/>
            <person name="Naumann U."/>
            <person name="Petersen F."/>
            <person name="Wong J."/>
        </authorList>
    </citation>
    <scope>NUCLEOTIDE SEQUENCE</scope>
    <source>
        <strain evidence="2">GSM-AAB239-AS_SAM_17_03QT</strain>
    </source>
</reference>
<dbReference type="Proteomes" id="UP001140949">
    <property type="component" value="Unassembled WGS sequence"/>
</dbReference>
<feature type="transmembrane region" description="Helical" evidence="1">
    <location>
        <begin position="12"/>
        <end position="33"/>
    </location>
</feature>
<reference evidence="2" key="2">
    <citation type="submission" date="2023-04" db="EMBL/GenBank/DDBJ databases">
        <authorList>
            <person name="Bruccoleri R.E."/>
            <person name="Oakeley E.J."/>
            <person name="Faust A.-M."/>
            <person name="Dessus-Babus S."/>
            <person name="Altorfer M."/>
            <person name="Burckhardt D."/>
            <person name="Oertli M."/>
            <person name="Naumann U."/>
            <person name="Petersen F."/>
            <person name="Wong J."/>
        </authorList>
    </citation>
    <scope>NUCLEOTIDE SEQUENCE</scope>
    <source>
        <strain evidence="2">GSM-AAB239-AS_SAM_17_03QT</strain>
        <tissue evidence="2">Leaf</tissue>
    </source>
</reference>
<evidence type="ECO:0000313" key="2">
    <source>
        <dbReference type="EMBL" id="KAJ6831200.1"/>
    </source>
</evidence>
<dbReference type="EMBL" id="JANAVB010016999">
    <property type="protein sequence ID" value="KAJ6831200.1"/>
    <property type="molecule type" value="Genomic_DNA"/>
</dbReference>
<keyword evidence="1" id="KW-1133">Transmembrane helix</keyword>
<evidence type="ECO:0000256" key="1">
    <source>
        <dbReference type="SAM" id="Phobius"/>
    </source>
</evidence>
<accession>A0AAX6GR09</accession>
<feature type="transmembrane region" description="Helical" evidence="1">
    <location>
        <begin position="39"/>
        <end position="56"/>
    </location>
</feature>
<dbReference type="AlphaFoldDB" id="A0AAX6GR09"/>
<protein>
    <submittedName>
        <fullName evidence="2">Uncharacterized protein</fullName>
    </submittedName>
</protein>
<name>A0AAX6GR09_IRIPA</name>
<proteinExistence type="predicted"/>
<evidence type="ECO:0000313" key="3">
    <source>
        <dbReference type="Proteomes" id="UP001140949"/>
    </source>
</evidence>
<organism evidence="2 3">
    <name type="scientific">Iris pallida</name>
    <name type="common">Sweet iris</name>
    <dbReference type="NCBI Taxonomy" id="29817"/>
    <lineage>
        <taxon>Eukaryota</taxon>
        <taxon>Viridiplantae</taxon>
        <taxon>Streptophyta</taxon>
        <taxon>Embryophyta</taxon>
        <taxon>Tracheophyta</taxon>
        <taxon>Spermatophyta</taxon>
        <taxon>Magnoliopsida</taxon>
        <taxon>Liliopsida</taxon>
        <taxon>Asparagales</taxon>
        <taxon>Iridaceae</taxon>
        <taxon>Iridoideae</taxon>
        <taxon>Irideae</taxon>
        <taxon>Iris</taxon>
    </lineage>
</organism>
<sequence>MVILLLLKIKIVTFYISCTGMFDLGTGTLILRLFWCPSVFWSVLHHFVLFSGHFFMQNKLIPGRISWG</sequence>